<keyword evidence="13" id="KW-1185">Reference proteome</keyword>
<dbReference type="GO" id="GO:0004565">
    <property type="term" value="F:beta-galactosidase activity"/>
    <property type="evidence" value="ECO:0007669"/>
    <property type="project" value="UniProtKB-EC"/>
</dbReference>
<dbReference type="EMBL" id="JAWQEG010001312">
    <property type="protein sequence ID" value="KAK3880574.1"/>
    <property type="molecule type" value="Genomic_DNA"/>
</dbReference>
<comment type="similarity">
    <text evidence="1 8">Belongs to the glycosyl hydrolase 35 family.</text>
</comment>
<keyword evidence="3 7" id="KW-0378">Hydrolase</keyword>
<dbReference type="PANTHER" id="PTHR23421">
    <property type="entry name" value="BETA-GALACTOSIDASE RELATED"/>
    <property type="match status" value="1"/>
</dbReference>
<dbReference type="InterPro" id="IPR048912">
    <property type="entry name" value="BetaGal1-like_ABD1"/>
</dbReference>
<gene>
    <name evidence="12" type="ORF">Pcinc_014933</name>
</gene>
<dbReference type="GO" id="GO:0005975">
    <property type="term" value="P:carbohydrate metabolic process"/>
    <property type="evidence" value="ECO:0007669"/>
    <property type="project" value="InterPro"/>
</dbReference>
<dbReference type="FunFam" id="3.20.20.80:FF:000017">
    <property type="entry name" value="Beta-galactosidase"/>
    <property type="match status" value="1"/>
</dbReference>
<dbReference type="InterPro" id="IPR031330">
    <property type="entry name" value="Gly_Hdrlase_35_cat"/>
</dbReference>
<keyword evidence="2" id="KW-0732">Signal</keyword>
<keyword evidence="4" id="KW-0325">Glycoprotein</keyword>
<dbReference type="InterPro" id="IPR048913">
    <property type="entry name" value="BetaGal_gal-bd"/>
</dbReference>
<evidence type="ECO:0000256" key="6">
    <source>
        <dbReference type="PIRSR" id="PIRSR006336-1"/>
    </source>
</evidence>
<reference evidence="12" key="1">
    <citation type="submission" date="2023-10" db="EMBL/GenBank/DDBJ databases">
        <title>Genome assemblies of two species of porcelain crab, Petrolisthes cinctipes and Petrolisthes manimaculis (Anomura: Porcellanidae).</title>
        <authorList>
            <person name="Angst P."/>
        </authorList>
    </citation>
    <scope>NUCLEOTIDE SEQUENCE</scope>
    <source>
        <strain evidence="12">PB745_01</strain>
        <tissue evidence="12">Gill</tissue>
    </source>
</reference>
<comment type="catalytic activity">
    <reaction evidence="7">
        <text>Hydrolysis of terminal non-reducing beta-D-galactose residues in beta-D-galactosides.</text>
        <dbReference type="EC" id="3.2.1.23"/>
    </reaction>
</comment>
<dbReference type="SUPFAM" id="SSF51445">
    <property type="entry name" value="(Trans)glycosidases"/>
    <property type="match status" value="1"/>
</dbReference>
<dbReference type="InterPro" id="IPR017853">
    <property type="entry name" value="GH"/>
</dbReference>
<evidence type="ECO:0000313" key="12">
    <source>
        <dbReference type="EMBL" id="KAK3880574.1"/>
    </source>
</evidence>
<accession>A0AAE1FU42</accession>
<dbReference type="InterPro" id="IPR008979">
    <property type="entry name" value="Galactose-bd-like_sf"/>
</dbReference>
<dbReference type="Gene3D" id="3.20.20.80">
    <property type="entry name" value="Glycosidases"/>
    <property type="match status" value="1"/>
</dbReference>
<dbReference type="Proteomes" id="UP001286313">
    <property type="component" value="Unassembled WGS sequence"/>
</dbReference>
<evidence type="ECO:0000259" key="11">
    <source>
        <dbReference type="Pfam" id="PF21467"/>
    </source>
</evidence>
<evidence type="ECO:0000256" key="5">
    <source>
        <dbReference type="ARBA" id="ARBA00023295"/>
    </source>
</evidence>
<dbReference type="AlphaFoldDB" id="A0AAE1FU42"/>
<feature type="active site" description="Proton donor" evidence="6">
    <location>
        <position position="199"/>
    </location>
</feature>
<evidence type="ECO:0000256" key="8">
    <source>
        <dbReference type="RuleBase" id="RU003679"/>
    </source>
</evidence>
<evidence type="ECO:0000259" key="9">
    <source>
        <dbReference type="Pfam" id="PF01301"/>
    </source>
</evidence>
<dbReference type="Gene3D" id="2.60.120.260">
    <property type="entry name" value="Galactose-binding domain-like"/>
    <property type="match status" value="2"/>
</dbReference>
<dbReference type="EC" id="3.2.1.23" evidence="7"/>
<feature type="domain" description="Glycoside hydrolase 35 catalytic" evidence="9">
    <location>
        <begin position="50"/>
        <end position="371"/>
    </location>
</feature>
<organism evidence="12 13">
    <name type="scientific">Petrolisthes cinctipes</name>
    <name type="common">Flat porcelain crab</name>
    <dbReference type="NCBI Taxonomy" id="88211"/>
    <lineage>
        <taxon>Eukaryota</taxon>
        <taxon>Metazoa</taxon>
        <taxon>Ecdysozoa</taxon>
        <taxon>Arthropoda</taxon>
        <taxon>Crustacea</taxon>
        <taxon>Multicrustacea</taxon>
        <taxon>Malacostraca</taxon>
        <taxon>Eumalacostraca</taxon>
        <taxon>Eucarida</taxon>
        <taxon>Decapoda</taxon>
        <taxon>Pleocyemata</taxon>
        <taxon>Anomura</taxon>
        <taxon>Galatheoidea</taxon>
        <taxon>Porcellanidae</taxon>
        <taxon>Petrolisthes</taxon>
    </lineage>
</organism>
<evidence type="ECO:0000259" key="10">
    <source>
        <dbReference type="Pfam" id="PF21317"/>
    </source>
</evidence>
<evidence type="ECO:0000256" key="4">
    <source>
        <dbReference type="ARBA" id="ARBA00023180"/>
    </source>
</evidence>
<comment type="caution">
    <text evidence="12">The sequence shown here is derived from an EMBL/GenBank/DDBJ whole genome shotgun (WGS) entry which is preliminary data.</text>
</comment>
<proteinExistence type="inferred from homology"/>
<evidence type="ECO:0000313" key="13">
    <source>
        <dbReference type="Proteomes" id="UP001286313"/>
    </source>
</evidence>
<feature type="domain" description="Beta-galactosidase galactose-binding" evidence="11">
    <location>
        <begin position="556"/>
        <end position="619"/>
    </location>
</feature>
<evidence type="ECO:0000256" key="7">
    <source>
        <dbReference type="RuleBase" id="RU000675"/>
    </source>
</evidence>
<dbReference type="Pfam" id="PF01301">
    <property type="entry name" value="Glyco_hydro_35"/>
    <property type="match status" value="1"/>
</dbReference>
<dbReference type="InterPro" id="IPR001944">
    <property type="entry name" value="Glycoside_Hdrlase_35"/>
</dbReference>
<dbReference type="SUPFAM" id="SSF49785">
    <property type="entry name" value="Galactose-binding domain-like"/>
    <property type="match status" value="1"/>
</dbReference>
<feature type="domain" description="Beta-galactosidase 1-like first all-beta" evidence="10">
    <location>
        <begin position="415"/>
        <end position="525"/>
    </location>
</feature>
<evidence type="ECO:0000256" key="2">
    <source>
        <dbReference type="ARBA" id="ARBA00022729"/>
    </source>
</evidence>
<dbReference type="PIRSF" id="PIRSF006336">
    <property type="entry name" value="B-gal"/>
    <property type="match status" value="1"/>
</dbReference>
<dbReference type="PROSITE" id="PS01182">
    <property type="entry name" value="GLYCOSYL_HYDROL_F35"/>
    <property type="match status" value="1"/>
</dbReference>
<dbReference type="Pfam" id="PF21317">
    <property type="entry name" value="BetaGal_ABD_1"/>
    <property type="match status" value="1"/>
</dbReference>
<dbReference type="Pfam" id="PF21467">
    <property type="entry name" value="BetaGal_gal-bd"/>
    <property type="match status" value="1"/>
</dbReference>
<evidence type="ECO:0000256" key="1">
    <source>
        <dbReference type="ARBA" id="ARBA00009809"/>
    </source>
</evidence>
<dbReference type="PRINTS" id="PR00742">
    <property type="entry name" value="GLHYDRLASE35"/>
</dbReference>
<dbReference type="InterPro" id="IPR019801">
    <property type="entry name" value="Glyco_hydro_35_CS"/>
</dbReference>
<keyword evidence="5 7" id="KW-0326">Glycosidase</keyword>
<name>A0AAE1FU42_PETCI</name>
<sequence>MLRVPVVKCICASFFVLWLIIAVSFEVQYQLQEVTESGNRSFTIDYDNNQFLKDGQPFRYVSGSIHYFRVLAADWPDRLKKLRMAGFNAVQTVVEWSTHEPEPGNYLFTENQDLENFIMTAQEQDLYVILRVGPYICAERDMGGLPYWLLKLHPNIRLRTSDPAFLNHVDAWMGVLLPRIRPLLYENGGPVIMVQVENEYGSSGLFQCDYQYTSHLRQLFRHHLGSSLVLFTVDNPSGNNLRCGKIPEVYATVDFGLDKDPGQQFEQQRLFEPRGPLVNSEFYPGWIDHWGEPHHTTQPEALVKGLDAILALNASVNMYMFHGGTSFGLTSGSNVGSKFQSCPTSYDYDAPVSEAGDPTDKYPLLREVIGKYLPLPHGPLPPTSPKGDYGKVALNAVGSLKALVSLLPSVTAFWPQTFEELGVTSGLVIYSTTVPMRMPDPARLALNDLHDRAYVLVNGKLAGTLAREGDMSDLPIYTPRHATLDLVVESQGRVSIGRHLNDFKGLTTNVTLNGHVLMHWQMTALPLTDTSHLHTVISRLPQVILHSLTGTPRGGLTMYSGMFNITDEDPHPLDTFLKLDGWGKGIAWVNDFCLGRYWPDVGPQVTLYVPGAVMHRGDNTLLLLELERAPCDHPDSCFVTLQNHHQINGPTPPEF</sequence>
<evidence type="ECO:0000256" key="3">
    <source>
        <dbReference type="ARBA" id="ARBA00022801"/>
    </source>
</evidence>
<protein>
    <recommendedName>
        <fullName evidence="7">Beta-galactosidase</fullName>
        <ecNumber evidence="7">3.2.1.23</ecNumber>
    </recommendedName>
</protein>
<dbReference type="InterPro" id="IPR026283">
    <property type="entry name" value="B-gal_1-like"/>
</dbReference>
<feature type="active site" description="Nucleophile" evidence="6">
    <location>
        <position position="281"/>
    </location>
</feature>